<accession>A0AAV6GMP3</accession>
<evidence type="ECO:0000259" key="6">
    <source>
        <dbReference type="PROSITE" id="PS50058"/>
    </source>
</evidence>
<evidence type="ECO:0000256" key="1">
    <source>
        <dbReference type="ARBA" id="ARBA00007431"/>
    </source>
</evidence>
<name>A0AAV6GMP3_9TELE</name>
<keyword evidence="3 5" id="KW-0472">Membrane</keyword>
<keyword evidence="8" id="KW-1185">Reference proteome</keyword>
<comment type="subcellular location">
    <subcellularLocation>
        <location evidence="5">Cell membrane</location>
        <topology evidence="5">Lipid-anchor</topology>
        <orientation evidence="5">Cytoplasmic side</orientation>
    </subcellularLocation>
</comment>
<dbReference type="GO" id="GO:0007186">
    <property type="term" value="P:G protein-coupled receptor signaling pathway"/>
    <property type="evidence" value="ECO:0007669"/>
    <property type="project" value="InterPro"/>
</dbReference>
<keyword evidence="4 5" id="KW-0807">Transducer</keyword>
<dbReference type="PROSITE" id="PS50058">
    <property type="entry name" value="G_PROTEIN_GAMMA"/>
    <property type="match status" value="1"/>
</dbReference>
<organism evidence="7 8">
    <name type="scientific">Alosa alosa</name>
    <name type="common">allis shad</name>
    <dbReference type="NCBI Taxonomy" id="278164"/>
    <lineage>
        <taxon>Eukaryota</taxon>
        <taxon>Metazoa</taxon>
        <taxon>Chordata</taxon>
        <taxon>Craniata</taxon>
        <taxon>Vertebrata</taxon>
        <taxon>Euteleostomi</taxon>
        <taxon>Actinopterygii</taxon>
        <taxon>Neopterygii</taxon>
        <taxon>Teleostei</taxon>
        <taxon>Clupei</taxon>
        <taxon>Clupeiformes</taxon>
        <taxon>Clupeoidei</taxon>
        <taxon>Clupeidae</taxon>
        <taxon>Alosa</taxon>
    </lineage>
</organism>
<dbReference type="AlphaFoldDB" id="A0AAV6GMP3"/>
<evidence type="ECO:0000256" key="2">
    <source>
        <dbReference type="ARBA" id="ARBA00022475"/>
    </source>
</evidence>
<evidence type="ECO:0000313" key="7">
    <source>
        <dbReference type="EMBL" id="KAG5276473.1"/>
    </source>
</evidence>
<dbReference type="EMBL" id="JADWDJ010000009">
    <property type="protein sequence ID" value="KAG5276473.1"/>
    <property type="molecule type" value="Genomic_DNA"/>
</dbReference>
<evidence type="ECO:0000256" key="5">
    <source>
        <dbReference type="RuleBase" id="RU004973"/>
    </source>
</evidence>
<dbReference type="SMART" id="SM01224">
    <property type="entry name" value="G_gamma"/>
    <property type="match status" value="1"/>
</dbReference>
<protein>
    <recommendedName>
        <fullName evidence="5">Guanine nucleotide-binding protein subunit gamma</fullName>
    </recommendedName>
</protein>
<dbReference type="InterPro" id="IPR036284">
    <property type="entry name" value="GGL_sf"/>
</dbReference>
<comment type="caution">
    <text evidence="7">The sequence shown here is derived from an EMBL/GenBank/DDBJ whole genome shotgun (WGS) entry which is preliminary data.</text>
</comment>
<gene>
    <name evidence="7" type="ORF">AALO_G00132450</name>
</gene>
<dbReference type="CDD" id="cd00068">
    <property type="entry name" value="GGL"/>
    <property type="match status" value="1"/>
</dbReference>
<sequence>MSCVNHARKVVEQLRVESGIERIKVSKAAADLMHYCELHGRSDPLLVEHRPITPPLSTHCC</sequence>
<dbReference type="InterPro" id="IPR015898">
    <property type="entry name" value="G-protein_gamma-like_dom"/>
</dbReference>
<dbReference type="PANTHER" id="PTHR13809">
    <property type="entry name" value="GUANINE NUCLEOTIDE-BINDING PROTEIN GAMMA SUBUNIT"/>
    <property type="match status" value="1"/>
</dbReference>
<evidence type="ECO:0000256" key="3">
    <source>
        <dbReference type="ARBA" id="ARBA00023136"/>
    </source>
</evidence>
<dbReference type="Gene3D" id="4.10.260.10">
    <property type="entry name" value="Transducin (heterotrimeric G protein), gamma chain"/>
    <property type="match status" value="1"/>
</dbReference>
<dbReference type="PRINTS" id="PR00321">
    <property type="entry name" value="GPROTEING"/>
</dbReference>
<feature type="domain" description="G protein gamma" evidence="6">
    <location>
        <begin position="1"/>
        <end position="47"/>
    </location>
</feature>
<comment type="subunit">
    <text evidence="5">G proteins are composed of 3 units; alpha, beta and gamma.</text>
</comment>
<evidence type="ECO:0000313" key="8">
    <source>
        <dbReference type="Proteomes" id="UP000823561"/>
    </source>
</evidence>
<dbReference type="SMART" id="SM00224">
    <property type="entry name" value="GGL"/>
    <property type="match status" value="1"/>
</dbReference>
<dbReference type="Pfam" id="PF00631">
    <property type="entry name" value="G-gamma"/>
    <property type="match status" value="1"/>
</dbReference>
<keyword evidence="2 5" id="KW-1003">Cell membrane</keyword>
<dbReference type="InterPro" id="IPR001770">
    <property type="entry name" value="G-protein_gamma"/>
</dbReference>
<dbReference type="SUPFAM" id="SSF48670">
    <property type="entry name" value="Transducin (heterotrimeric G protein), gamma chain"/>
    <property type="match status" value="1"/>
</dbReference>
<proteinExistence type="inferred from homology"/>
<evidence type="ECO:0000256" key="4">
    <source>
        <dbReference type="ARBA" id="ARBA00023224"/>
    </source>
</evidence>
<dbReference type="GO" id="GO:0005834">
    <property type="term" value="C:heterotrimeric G-protein complex"/>
    <property type="evidence" value="ECO:0007669"/>
    <property type="project" value="InterPro"/>
</dbReference>
<comment type="function">
    <text evidence="5">Guanine nucleotide-binding proteins (G proteins) are involved as a modulator or transducer in various transmembrane signaling systems. The beta and gamma chains are required for the GTPase activity, for replacement of GDP by GTP, and for G protein-effector interaction.</text>
</comment>
<comment type="similarity">
    <text evidence="1 5">Belongs to the G protein gamma family.</text>
</comment>
<keyword evidence="5" id="KW-0449">Lipoprotein</keyword>
<dbReference type="Proteomes" id="UP000823561">
    <property type="component" value="Chromosome 9"/>
</dbReference>
<dbReference type="GO" id="GO:0031681">
    <property type="term" value="F:G-protein beta-subunit binding"/>
    <property type="evidence" value="ECO:0007669"/>
    <property type="project" value="InterPro"/>
</dbReference>
<reference evidence="7" key="1">
    <citation type="submission" date="2020-10" db="EMBL/GenBank/DDBJ databases">
        <title>Chromosome-scale genome assembly of the Allis shad, Alosa alosa.</title>
        <authorList>
            <person name="Margot Z."/>
            <person name="Christophe K."/>
            <person name="Cabau C."/>
            <person name="Louis A."/>
            <person name="Berthelot C."/>
            <person name="Parey E."/>
            <person name="Roest Crollius H."/>
            <person name="Montfort J."/>
            <person name="Robinson-Rechavi M."/>
            <person name="Bucao C."/>
            <person name="Bouchez O."/>
            <person name="Gislard M."/>
            <person name="Lluch J."/>
            <person name="Milhes M."/>
            <person name="Lampietro C."/>
            <person name="Lopez Roques C."/>
            <person name="Donnadieu C."/>
            <person name="Braasch I."/>
            <person name="Desvignes T."/>
            <person name="Postlethwait J."/>
            <person name="Bobe J."/>
            <person name="Guiguen Y."/>
        </authorList>
    </citation>
    <scope>NUCLEOTIDE SEQUENCE</scope>
    <source>
        <strain evidence="7">M-15738</strain>
        <tissue evidence="7">Blood</tissue>
    </source>
</reference>